<feature type="domain" description="FPG-type" evidence="15">
    <location>
        <begin position="226"/>
        <end position="264"/>
    </location>
</feature>
<dbReference type="SUPFAM" id="SSF57716">
    <property type="entry name" value="Glucocorticoid receptor-like (DNA-binding domain)"/>
    <property type="match status" value="1"/>
</dbReference>
<comment type="similarity">
    <text evidence="1">Belongs to the FPG family.</text>
</comment>
<keyword evidence="17" id="KW-0255">Endonuclease</keyword>
<dbReference type="PANTHER" id="PTHR42697">
    <property type="entry name" value="ENDONUCLEASE 8"/>
    <property type="match status" value="1"/>
</dbReference>
<evidence type="ECO:0000256" key="1">
    <source>
        <dbReference type="ARBA" id="ARBA00009409"/>
    </source>
</evidence>
<keyword evidence="9" id="KW-0234">DNA repair</keyword>
<dbReference type="SMART" id="SM00898">
    <property type="entry name" value="Fapy_DNA_glyco"/>
    <property type="match status" value="1"/>
</dbReference>
<dbReference type="Pfam" id="PF06831">
    <property type="entry name" value="H2TH"/>
    <property type="match status" value="1"/>
</dbReference>
<organism evidence="17 18">
    <name type="scientific">Mobilicoccus caccae</name>
    <dbReference type="NCBI Taxonomy" id="1859295"/>
    <lineage>
        <taxon>Bacteria</taxon>
        <taxon>Bacillati</taxon>
        <taxon>Actinomycetota</taxon>
        <taxon>Actinomycetes</taxon>
        <taxon>Micrococcales</taxon>
        <taxon>Dermatophilaceae</taxon>
        <taxon>Mobilicoccus</taxon>
    </lineage>
</organism>
<reference evidence="18" key="1">
    <citation type="journal article" date="2019" name="Int. J. Syst. Evol. Microbiol.">
        <title>The Global Catalogue of Microorganisms (GCM) 10K type strain sequencing project: providing services to taxonomists for standard genome sequencing and annotation.</title>
        <authorList>
            <consortium name="The Broad Institute Genomics Platform"/>
            <consortium name="The Broad Institute Genome Sequencing Center for Infectious Disease"/>
            <person name="Wu L."/>
            <person name="Ma J."/>
        </authorList>
    </citation>
    <scope>NUCLEOTIDE SEQUENCE [LARGE SCALE GENOMIC DNA]</scope>
    <source>
        <strain evidence="18">NBRC 113072</strain>
    </source>
</reference>
<evidence type="ECO:0000256" key="2">
    <source>
        <dbReference type="ARBA" id="ARBA00012720"/>
    </source>
</evidence>
<protein>
    <recommendedName>
        <fullName evidence="2">DNA-(apurinic or apyrimidinic site) lyase</fullName>
        <ecNumber evidence="2">4.2.99.18</ecNumber>
    </recommendedName>
</protein>
<dbReference type="Gene3D" id="3.20.190.10">
    <property type="entry name" value="MutM-like, N-terminal"/>
    <property type="match status" value="1"/>
</dbReference>
<evidence type="ECO:0000256" key="12">
    <source>
        <dbReference type="ARBA" id="ARBA00023295"/>
    </source>
</evidence>
<dbReference type="InterPro" id="IPR035937">
    <property type="entry name" value="FPG_N"/>
</dbReference>
<dbReference type="PROSITE" id="PS51068">
    <property type="entry name" value="FPG_CAT"/>
    <property type="match status" value="1"/>
</dbReference>
<evidence type="ECO:0000259" key="15">
    <source>
        <dbReference type="PROSITE" id="PS51066"/>
    </source>
</evidence>
<comment type="caution">
    <text evidence="17">The sequence shown here is derived from an EMBL/GenBank/DDBJ whole genome shotgun (WGS) entry which is preliminary data.</text>
</comment>
<dbReference type="GO" id="GO:0004519">
    <property type="term" value="F:endonuclease activity"/>
    <property type="evidence" value="ECO:0007669"/>
    <property type="project" value="UniProtKB-KW"/>
</dbReference>
<dbReference type="InterPro" id="IPR015886">
    <property type="entry name" value="H2TH_FPG"/>
</dbReference>
<keyword evidence="3" id="KW-0479">Metal-binding</keyword>
<keyword evidence="6" id="KW-0378">Hydrolase</keyword>
<keyword evidence="4" id="KW-0227">DNA damage</keyword>
<feature type="region of interest" description="Disordered" evidence="14">
    <location>
        <begin position="263"/>
        <end position="290"/>
    </location>
</feature>
<name>A0ABQ6IQ49_9MICO</name>
<dbReference type="Proteomes" id="UP001157126">
    <property type="component" value="Unassembled WGS sequence"/>
</dbReference>
<dbReference type="InterPro" id="IPR000214">
    <property type="entry name" value="Znf_DNA_glyclase/AP_lyase"/>
</dbReference>
<evidence type="ECO:0000256" key="14">
    <source>
        <dbReference type="SAM" id="MobiDB-lite"/>
    </source>
</evidence>
<evidence type="ECO:0000256" key="5">
    <source>
        <dbReference type="ARBA" id="ARBA00022771"/>
    </source>
</evidence>
<dbReference type="SUPFAM" id="SSF46946">
    <property type="entry name" value="S13-like H2TH domain"/>
    <property type="match status" value="1"/>
</dbReference>
<gene>
    <name evidence="17" type="primary">nei_2</name>
    <name evidence="17" type="ORF">GCM10025883_12710</name>
</gene>
<accession>A0ABQ6IQ49</accession>
<evidence type="ECO:0000256" key="8">
    <source>
        <dbReference type="ARBA" id="ARBA00023125"/>
    </source>
</evidence>
<keyword evidence="18" id="KW-1185">Reference proteome</keyword>
<dbReference type="InterPro" id="IPR010979">
    <property type="entry name" value="Ribosomal_uS13-like_H2TH"/>
</dbReference>
<dbReference type="SUPFAM" id="SSF81624">
    <property type="entry name" value="N-terminal domain of MutM-like DNA repair proteins"/>
    <property type="match status" value="1"/>
</dbReference>
<evidence type="ECO:0000256" key="3">
    <source>
        <dbReference type="ARBA" id="ARBA00022723"/>
    </source>
</evidence>
<dbReference type="EMBL" id="BSUO01000001">
    <property type="protein sequence ID" value="GMA39226.1"/>
    <property type="molecule type" value="Genomic_DNA"/>
</dbReference>
<sequence>MPEGDTVRRTARRLHSALAGQPLLRAELRWGESDGSPLVGRLTLEVVARGKHLLHRIEGGWTLHSHLRMEGSWRITPASAPGPSTGRSGGPDVRAVLGGPEWTALGIRLGMLDLVRTTQESGLVGHLGPDVLGADWDEDRAVANVRASTCTIGEALLDQRNLAGIGTLYCSESLFLQRINPWKPVAELSPEAVTAVIRRAHRLLHANLQHAVQSTTGSRRRGENAYVHARSGRPCRRCGTTIRVAMIGDPPSDRTMFSCLTCQPGERPSDPGTPQAPLGSAGGRGRRRKG</sequence>
<dbReference type="SMART" id="SM01232">
    <property type="entry name" value="H2TH"/>
    <property type="match status" value="1"/>
</dbReference>
<dbReference type="PROSITE" id="PS51066">
    <property type="entry name" value="ZF_FPG_2"/>
    <property type="match status" value="1"/>
</dbReference>
<evidence type="ECO:0000256" key="10">
    <source>
        <dbReference type="ARBA" id="ARBA00023239"/>
    </source>
</evidence>
<evidence type="ECO:0000256" key="13">
    <source>
        <dbReference type="PROSITE-ProRule" id="PRU00391"/>
    </source>
</evidence>
<keyword evidence="7" id="KW-0862">Zinc</keyword>
<dbReference type="RefSeq" id="WP_284303187.1">
    <property type="nucleotide sequence ID" value="NZ_BSUO01000001.1"/>
</dbReference>
<dbReference type="InterPro" id="IPR044090">
    <property type="entry name" value="Nei2_N"/>
</dbReference>
<keyword evidence="17" id="KW-0540">Nuclease</keyword>
<dbReference type="EC" id="4.2.99.18" evidence="2"/>
<keyword evidence="8" id="KW-0238">DNA-binding</keyword>
<keyword evidence="11" id="KW-0511">Multifunctional enzyme</keyword>
<evidence type="ECO:0000256" key="6">
    <source>
        <dbReference type="ARBA" id="ARBA00022801"/>
    </source>
</evidence>
<evidence type="ECO:0000256" key="4">
    <source>
        <dbReference type="ARBA" id="ARBA00022763"/>
    </source>
</evidence>
<evidence type="ECO:0000256" key="11">
    <source>
        <dbReference type="ARBA" id="ARBA00023268"/>
    </source>
</evidence>
<proteinExistence type="inferred from homology"/>
<evidence type="ECO:0000313" key="18">
    <source>
        <dbReference type="Proteomes" id="UP001157126"/>
    </source>
</evidence>
<dbReference type="PANTHER" id="PTHR42697:SF1">
    <property type="entry name" value="ENDONUCLEASE 8"/>
    <property type="match status" value="1"/>
</dbReference>
<evidence type="ECO:0000259" key="16">
    <source>
        <dbReference type="PROSITE" id="PS51068"/>
    </source>
</evidence>
<dbReference type="InterPro" id="IPR012319">
    <property type="entry name" value="FPG_cat"/>
</dbReference>
<dbReference type="Pfam" id="PF01149">
    <property type="entry name" value="Fapy_DNA_glyco"/>
    <property type="match status" value="1"/>
</dbReference>
<evidence type="ECO:0000256" key="9">
    <source>
        <dbReference type="ARBA" id="ARBA00023204"/>
    </source>
</evidence>
<keyword evidence="12" id="KW-0326">Glycosidase</keyword>
<evidence type="ECO:0000313" key="17">
    <source>
        <dbReference type="EMBL" id="GMA39226.1"/>
    </source>
</evidence>
<keyword evidence="10" id="KW-0456">Lyase</keyword>
<keyword evidence="5 13" id="KW-0863">Zinc-finger</keyword>
<dbReference type="CDD" id="cd08971">
    <property type="entry name" value="AcNei2_N"/>
    <property type="match status" value="1"/>
</dbReference>
<evidence type="ECO:0000256" key="7">
    <source>
        <dbReference type="ARBA" id="ARBA00022833"/>
    </source>
</evidence>
<dbReference type="Gene3D" id="1.10.8.50">
    <property type="match status" value="1"/>
</dbReference>
<feature type="domain" description="Formamidopyrimidine-DNA glycosylase catalytic" evidence="16">
    <location>
        <begin position="2"/>
        <end position="90"/>
    </location>
</feature>